<proteinExistence type="predicted"/>
<dbReference type="SUPFAM" id="SSF46785">
    <property type="entry name" value="Winged helix' DNA-binding domain"/>
    <property type="match status" value="1"/>
</dbReference>
<reference evidence="1 2" key="2">
    <citation type="submission" date="2009-02" db="EMBL/GenBank/DDBJ databases">
        <title>Draft genome sequence of Holdemania filiformis DSM 12042.</title>
        <authorList>
            <person name="Sudarsanam P."/>
            <person name="Ley R."/>
            <person name="Guruge J."/>
            <person name="Turnbaugh P.J."/>
            <person name="Mahowald M."/>
            <person name="Liep D."/>
            <person name="Gordon J."/>
        </authorList>
    </citation>
    <scope>NUCLEOTIDE SEQUENCE [LARGE SCALE GENOMIC DNA]</scope>
    <source>
        <strain evidence="1 2">DSM 12042</strain>
    </source>
</reference>
<dbReference type="STRING" id="545696.HOLDEFILI_02291"/>
<organism evidence="1 2">
    <name type="scientific">Holdemania filiformis DSM 12042</name>
    <dbReference type="NCBI Taxonomy" id="545696"/>
    <lineage>
        <taxon>Bacteria</taxon>
        <taxon>Bacillati</taxon>
        <taxon>Bacillota</taxon>
        <taxon>Erysipelotrichia</taxon>
        <taxon>Erysipelotrichales</taxon>
        <taxon>Erysipelotrichaceae</taxon>
        <taxon>Holdemania</taxon>
    </lineage>
</organism>
<dbReference type="GO" id="GO:0003677">
    <property type="term" value="F:DNA binding"/>
    <property type="evidence" value="ECO:0007669"/>
    <property type="project" value="UniProtKB-KW"/>
</dbReference>
<comment type="caution">
    <text evidence="1">The sequence shown here is derived from an EMBL/GenBank/DDBJ whole genome shotgun (WGS) entry which is preliminary data.</text>
</comment>
<keyword evidence="1" id="KW-0238">DNA-binding</keyword>
<reference evidence="1 2" key="1">
    <citation type="submission" date="2008-12" db="EMBL/GenBank/DDBJ databases">
        <authorList>
            <person name="Fulton L."/>
            <person name="Clifton S."/>
            <person name="Fulton B."/>
            <person name="Xu J."/>
            <person name="Minx P."/>
            <person name="Pepin K.H."/>
            <person name="Johnson M."/>
            <person name="Bhonagiri V."/>
            <person name="Nash W.E."/>
            <person name="Mardis E.R."/>
            <person name="Wilson R.K."/>
        </authorList>
    </citation>
    <scope>NUCLEOTIDE SEQUENCE [LARGE SCALE GENOMIC DNA]</scope>
    <source>
        <strain evidence="1 2">DSM 12042</strain>
    </source>
</reference>
<evidence type="ECO:0000313" key="2">
    <source>
        <dbReference type="Proteomes" id="UP000005950"/>
    </source>
</evidence>
<sequence>MESPAKKKILDALAEATRHFAWNDLSGLSAQGLAECFGVSRNLVSQYLNEAHGEGTVIKINTRPVYFLNKAALCERTKAEDL</sequence>
<gene>
    <name evidence="1" type="ORF">HOLDEFILI_02291</name>
</gene>
<dbReference type="Proteomes" id="UP000005950">
    <property type="component" value="Unassembled WGS sequence"/>
</dbReference>
<dbReference type="HOGENOM" id="CLU_2563756_0_0_9"/>
<name>B9Y8Z1_9FIRM</name>
<dbReference type="eggNOG" id="COG2390">
    <property type="taxonomic scope" value="Bacteria"/>
</dbReference>
<evidence type="ECO:0000313" key="1">
    <source>
        <dbReference type="EMBL" id="EEF67536.1"/>
    </source>
</evidence>
<protein>
    <submittedName>
        <fullName evidence="1">Sigma-54 dependent DNA-binding response regulator</fullName>
    </submittedName>
</protein>
<dbReference type="EMBL" id="ACCF01000134">
    <property type="protein sequence ID" value="EEF67536.1"/>
    <property type="molecule type" value="Genomic_DNA"/>
</dbReference>
<feature type="non-terminal residue" evidence="1">
    <location>
        <position position="82"/>
    </location>
</feature>
<dbReference type="AlphaFoldDB" id="B9Y8Z1"/>
<dbReference type="InterPro" id="IPR036390">
    <property type="entry name" value="WH_DNA-bd_sf"/>
</dbReference>
<accession>B9Y8Z1</accession>
<dbReference type="RefSeq" id="WP_006059476.1">
    <property type="nucleotide sequence ID" value="NZ_GG657557.1"/>
</dbReference>